<accession>A0AA88A9U2</accession>
<dbReference type="EMBL" id="BTGU01000028">
    <property type="protein sequence ID" value="GMN48440.1"/>
    <property type="molecule type" value="Genomic_DNA"/>
</dbReference>
<evidence type="ECO:0000313" key="1">
    <source>
        <dbReference type="EMBL" id="GMN48440.1"/>
    </source>
</evidence>
<name>A0AA88A9U2_FICCA</name>
<reference evidence="1" key="1">
    <citation type="submission" date="2023-07" db="EMBL/GenBank/DDBJ databases">
        <title>draft genome sequence of fig (Ficus carica).</title>
        <authorList>
            <person name="Takahashi T."/>
            <person name="Nishimura K."/>
        </authorList>
    </citation>
    <scope>NUCLEOTIDE SEQUENCE</scope>
</reference>
<dbReference type="AlphaFoldDB" id="A0AA88A9U2"/>
<proteinExistence type="predicted"/>
<evidence type="ECO:0000313" key="2">
    <source>
        <dbReference type="Proteomes" id="UP001187192"/>
    </source>
</evidence>
<comment type="caution">
    <text evidence="1">The sequence shown here is derived from an EMBL/GenBank/DDBJ whole genome shotgun (WGS) entry which is preliminary data.</text>
</comment>
<keyword evidence="2" id="KW-1185">Reference proteome</keyword>
<protein>
    <submittedName>
        <fullName evidence="1">Uncharacterized protein</fullName>
    </submittedName>
</protein>
<dbReference type="Gramene" id="FCD_00034219-RA">
    <property type="protein sequence ID" value="FCD_00034219-RA:cds"/>
    <property type="gene ID" value="FCD_00034219"/>
</dbReference>
<dbReference type="Proteomes" id="UP001187192">
    <property type="component" value="Unassembled WGS sequence"/>
</dbReference>
<sequence length="69" mass="7592">MSVGESGGSEELNMVSGDPIHLEVHGHGVCQTLRRGRRSIWIGVALRTPGRDSWDTADWRADPFSFLGK</sequence>
<gene>
    <name evidence="1" type="ORF">TIFTF001_017620</name>
</gene>
<organism evidence="1 2">
    <name type="scientific">Ficus carica</name>
    <name type="common">Common fig</name>
    <dbReference type="NCBI Taxonomy" id="3494"/>
    <lineage>
        <taxon>Eukaryota</taxon>
        <taxon>Viridiplantae</taxon>
        <taxon>Streptophyta</taxon>
        <taxon>Embryophyta</taxon>
        <taxon>Tracheophyta</taxon>
        <taxon>Spermatophyta</taxon>
        <taxon>Magnoliopsida</taxon>
        <taxon>eudicotyledons</taxon>
        <taxon>Gunneridae</taxon>
        <taxon>Pentapetalae</taxon>
        <taxon>rosids</taxon>
        <taxon>fabids</taxon>
        <taxon>Rosales</taxon>
        <taxon>Moraceae</taxon>
        <taxon>Ficeae</taxon>
        <taxon>Ficus</taxon>
    </lineage>
</organism>